<sequence length="145" mass="16275">MVQTCPISFQHIDSNFVRIIATQVSIVALLFLLTNHVIFILLLLLDFSSRAIKISGLSPFVFIAKGIINILNIEPRLTNEAPKRFALYFGLFISLVITVIYFLGFFKIALGLTSLLILAALLEAVSNYCVGCKIYYILKNFNLIK</sequence>
<protein>
    <recommendedName>
        <fullName evidence="2">DUF4395 domain-containing protein</fullName>
    </recommendedName>
</protein>
<dbReference type="InterPro" id="IPR025508">
    <property type="entry name" value="DUF4395"/>
</dbReference>
<reference evidence="3" key="1">
    <citation type="submission" date="2020-01" db="EMBL/GenBank/DDBJ databases">
        <authorList>
            <person name="Meier V. D."/>
            <person name="Meier V D."/>
        </authorList>
    </citation>
    <scope>NUCLEOTIDE SEQUENCE</scope>
    <source>
        <strain evidence="3">HLG_WM_MAG_04</strain>
    </source>
</reference>
<accession>A0A6S6TNG1</accession>
<evidence type="ECO:0000259" key="2">
    <source>
        <dbReference type="Pfam" id="PF14340"/>
    </source>
</evidence>
<keyword evidence="1" id="KW-0812">Transmembrane</keyword>
<keyword evidence="1" id="KW-1133">Transmembrane helix</keyword>
<dbReference type="Pfam" id="PF14340">
    <property type="entry name" value="DUF4395"/>
    <property type="match status" value="1"/>
</dbReference>
<feature type="domain" description="DUF4395" evidence="2">
    <location>
        <begin position="12"/>
        <end position="139"/>
    </location>
</feature>
<feature type="transmembrane region" description="Helical" evidence="1">
    <location>
        <begin position="20"/>
        <end position="45"/>
    </location>
</feature>
<feature type="transmembrane region" description="Helical" evidence="1">
    <location>
        <begin position="51"/>
        <end position="73"/>
    </location>
</feature>
<keyword evidence="1" id="KW-0472">Membrane</keyword>
<organism evidence="3">
    <name type="scientific">uncultured Sulfurovum sp</name>
    <dbReference type="NCBI Taxonomy" id="269237"/>
    <lineage>
        <taxon>Bacteria</taxon>
        <taxon>Pseudomonadati</taxon>
        <taxon>Campylobacterota</taxon>
        <taxon>Epsilonproteobacteria</taxon>
        <taxon>Campylobacterales</taxon>
        <taxon>Sulfurovaceae</taxon>
        <taxon>Sulfurovum</taxon>
        <taxon>environmental samples</taxon>
    </lineage>
</organism>
<dbReference type="EMBL" id="CACVAX010000048">
    <property type="protein sequence ID" value="CAA6817343.1"/>
    <property type="molecule type" value="Genomic_DNA"/>
</dbReference>
<gene>
    <name evidence="3" type="ORF">HELGO_WM23679</name>
</gene>
<name>A0A6S6TNG1_9BACT</name>
<feature type="transmembrane region" description="Helical" evidence="1">
    <location>
        <begin position="85"/>
        <end position="109"/>
    </location>
</feature>
<evidence type="ECO:0000256" key="1">
    <source>
        <dbReference type="SAM" id="Phobius"/>
    </source>
</evidence>
<proteinExistence type="predicted"/>
<feature type="transmembrane region" description="Helical" evidence="1">
    <location>
        <begin position="115"/>
        <end position="138"/>
    </location>
</feature>
<evidence type="ECO:0000313" key="3">
    <source>
        <dbReference type="EMBL" id="CAA6817343.1"/>
    </source>
</evidence>
<dbReference type="AlphaFoldDB" id="A0A6S6TNG1"/>